<sequence length="318" mass="33916">MKNQSVLAVSLLSGACAFAPAPIRAMRSDGTHLASSYLDGLTGASAAAAPSAPTYAAPDAPMPAAAEAEDGASGSFSYAPLSYFSTDRMVSKGPRETKDWGTPQDATRKLDDDGTFRVGAWYCTEGGWPSPNPKAHTEVFYVVEGHGCLGDSDGARHYFGPGDTVIIPKGHTGRWDVHSPIHKVWAVNDHDRIEETSDPIRAVVENYHGFAPHRMTTTTTDGEPLYGMADAGTARTFYDVGPTKVGAWTCDAGSSFPVGNLGGKRFYFTVLEGVVFVTDSRDGSARRCVPGDTVMLRAGFEGHIDVMETAKKVWTLAE</sequence>
<organism evidence="3">
    <name type="scientific">Odontella aurita</name>
    <dbReference type="NCBI Taxonomy" id="265563"/>
    <lineage>
        <taxon>Eukaryota</taxon>
        <taxon>Sar</taxon>
        <taxon>Stramenopiles</taxon>
        <taxon>Ochrophyta</taxon>
        <taxon>Bacillariophyta</taxon>
        <taxon>Mediophyceae</taxon>
        <taxon>Biddulphiophycidae</taxon>
        <taxon>Eupodiscales</taxon>
        <taxon>Odontellaceae</taxon>
        <taxon>Odontella</taxon>
    </lineage>
</organism>
<dbReference type="InterPro" id="IPR008579">
    <property type="entry name" value="UGlyAH_Cupin_dom"/>
</dbReference>
<evidence type="ECO:0000256" key="1">
    <source>
        <dbReference type="SAM" id="SignalP"/>
    </source>
</evidence>
<feature type="signal peptide" evidence="1">
    <location>
        <begin position="1"/>
        <end position="17"/>
    </location>
</feature>
<dbReference type="PROSITE" id="PS51257">
    <property type="entry name" value="PROKAR_LIPOPROTEIN"/>
    <property type="match status" value="1"/>
</dbReference>
<protein>
    <recommendedName>
        <fullName evidence="2">(S)-ureidoglycine aminohydrolase cupin domain-containing protein</fullName>
    </recommendedName>
</protein>
<reference evidence="3" key="1">
    <citation type="submission" date="2021-01" db="EMBL/GenBank/DDBJ databases">
        <authorList>
            <person name="Corre E."/>
            <person name="Pelletier E."/>
            <person name="Niang G."/>
            <person name="Scheremetjew M."/>
            <person name="Finn R."/>
            <person name="Kale V."/>
            <person name="Holt S."/>
            <person name="Cochrane G."/>
            <person name="Meng A."/>
            <person name="Brown T."/>
            <person name="Cohen L."/>
        </authorList>
    </citation>
    <scope>NUCLEOTIDE SEQUENCE</scope>
    <source>
        <strain evidence="3">Isolate 1302-5</strain>
    </source>
</reference>
<dbReference type="PANTHER" id="PTHR40943:SF1">
    <property type="entry name" value="CYTOPLASMIC PROTEIN"/>
    <property type="match status" value="1"/>
</dbReference>
<feature type="chain" id="PRO_5031204445" description="(S)-ureidoglycine aminohydrolase cupin domain-containing protein" evidence="1">
    <location>
        <begin position="18"/>
        <end position="318"/>
    </location>
</feature>
<name>A0A7S4K5Y9_9STRA</name>
<accession>A0A7S4K5Y9</accession>
<dbReference type="EMBL" id="HBKQ01058193">
    <property type="protein sequence ID" value="CAE2284885.1"/>
    <property type="molecule type" value="Transcribed_RNA"/>
</dbReference>
<proteinExistence type="predicted"/>
<dbReference type="InterPro" id="IPR011051">
    <property type="entry name" value="RmlC_Cupin_sf"/>
</dbReference>
<evidence type="ECO:0000259" key="2">
    <source>
        <dbReference type="Pfam" id="PF05899"/>
    </source>
</evidence>
<dbReference type="AlphaFoldDB" id="A0A7S4K5Y9"/>
<dbReference type="Pfam" id="PF05899">
    <property type="entry name" value="Cupin_3"/>
    <property type="match status" value="2"/>
</dbReference>
<evidence type="ECO:0000313" key="3">
    <source>
        <dbReference type="EMBL" id="CAE2284885.1"/>
    </source>
</evidence>
<dbReference type="PANTHER" id="PTHR40943">
    <property type="entry name" value="CYTOPLASMIC PROTEIN-RELATED"/>
    <property type="match status" value="1"/>
</dbReference>
<feature type="domain" description="(S)-ureidoglycine aminohydrolase cupin" evidence="2">
    <location>
        <begin position="267"/>
        <end position="313"/>
    </location>
</feature>
<dbReference type="InterPro" id="IPR014710">
    <property type="entry name" value="RmlC-like_jellyroll"/>
</dbReference>
<feature type="domain" description="(S)-ureidoglycine aminohydrolase cupin" evidence="2">
    <location>
        <begin position="111"/>
        <end position="184"/>
    </location>
</feature>
<keyword evidence="1" id="KW-0732">Signal</keyword>
<gene>
    <name evidence="3" type="ORF">OAUR00152_LOCUS39786</name>
</gene>
<dbReference type="Gene3D" id="2.60.120.10">
    <property type="entry name" value="Jelly Rolls"/>
    <property type="match status" value="2"/>
</dbReference>
<dbReference type="SUPFAM" id="SSF51182">
    <property type="entry name" value="RmlC-like cupins"/>
    <property type="match status" value="2"/>
</dbReference>